<organism evidence="2 3">
    <name type="scientific">Canavalia gladiata</name>
    <name type="common">Sword bean</name>
    <name type="synonym">Dolichos gladiatus</name>
    <dbReference type="NCBI Taxonomy" id="3824"/>
    <lineage>
        <taxon>Eukaryota</taxon>
        <taxon>Viridiplantae</taxon>
        <taxon>Streptophyta</taxon>
        <taxon>Embryophyta</taxon>
        <taxon>Tracheophyta</taxon>
        <taxon>Spermatophyta</taxon>
        <taxon>Magnoliopsida</taxon>
        <taxon>eudicotyledons</taxon>
        <taxon>Gunneridae</taxon>
        <taxon>Pentapetalae</taxon>
        <taxon>rosids</taxon>
        <taxon>fabids</taxon>
        <taxon>Fabales</taxon>
        <taxon>Fabaceae</taxon>
        <taxon>Papilionoideae</taxon>
        <taxon>50 kb inversion clade</taxon>
        <taxon>NPAAA clade</taxon>
        <taxon>indigoferoid/millettioid clade</taxon>
        <taxon>Phaseoleae</taxon>
        <taxon>Canavalia</taxon>
    </lineage>
</organism>
<keyword evidence="3" id="KW-1185">Reference proteome</keyword>
<dbReference type="Gene3D" id="1.25.40.10">
    <property type="entry name" value="Tetratricopeptide repeat domain"/>
    <property type="match status" value="1"/>
</dbReference>
<protein>
    <submittedName>
        <fullName evidence="2">Uncharacterized protein</fullName>
    </submittedName>
</protein>
<comment type="caution">
    <text evidence="2">The sequence shown here is derived from an EMBL/GenBank/DDBJ whole genome shotgun (WGS) entry which is preliminary data.</text>
</comment>
<evidence type="ECO:0000256" key="1">
    <source>
        <dbReference type="SAM" id="MobiDB-lite"/>
    </source>
</evidence>
<accession>A0AAN9N177</accession>
<evidence type="ECO:0000313" key="2">
    <source>
        <dbReference type="EMBL" id="KAK7362083.1"/>
    </source>
</evidence>
<dbReference type="InterPro" id="IPR011990">
    <property type="entry name" value="TPR-like_helical_dom_sf"/>
</dbReference>
<sequence>MPIKTGGQDLQNEYVSQAIIRVQGIETGSQHPHPSLHLTHVTFSPDGLEVPLSYSREHVYLIKPCVSNFFPNGFPIKKNTAAKLDKCRKLIRYVKKSLDDGAPYYGIEACNEEVKSDAHMAIRDCYAARKIDNSSHKALYYMSEALSQLGRHEEALDFAIASHSLAPSKSEVAERVENGFDSRGGRILSSSDILSRSEATSDASQDGPRSERDDSDYNEELKLDFETSLSGDEGYDLESNILRGSLKSKNSSERPAFLVKERNTLPVEVMMADGLYEKSGPVNS</sequence>
<proteinExistence type="predicted"/>
<reference evidence="2 3" key="1">
    <citation type="submission" date="2024-01" db="EMBL/GenBank/DDBJ databases">
        <title>The genomes of 5 underutilized Papilionoideae crops provide insights into root nodulation and disease resistanc.</title>
        <authorList>
            <person name="Jiang F."/>
        </authorList>
    </citation>
    <scope>NUCLEOTIDE SEQUENCE [LARGE SCALE GENOMIC DNA]</scope>
    <source>
        <strain evidence="2">LVBAO_FW01</strain>
        <tissue evidence="2">Leaves</tissue>
    </source>
</reference>
<dbReference type="Proteomes" id="UP001367508">
    <property type="component" value="Unassembled WGS sequence"/>
</dbReference>
<dbReference type="EMBL" id="JAYMYQ010000001">
    <property type="protein sequence ID" value="KAK7362083.1"/>
    <property type="molecule type" value="Genomic_DNA"/>
</dbReference>
<gene>
    <name evidence="2" type="ORF">VNO77_04183</name>
</gene>
<evidence type="ECO:0000313" key="3">
    <source>
        <dbReference type="Proteomes" id="UP001367508"/>
    </source>
</evidence>
<name>A0AAN9N177_CANGL</name>
<feature type="region of interest" description="Disordered" evidence="1">
    <location>
        <begin position="191"/>
        <end position="219"/>
    </location>
</feature>
<dbReference type="AlphaFoldDB" id="A0AAN9N177"/>
<dbReference type="SUPFAM" id="SSF48452">
    <property type="entry name" value="TPR-like"/>
    <property type="match status" value="1"/>
</dbReference>